<gene>
    <name evidence="3" type="ORF">K457DRAFT_356825</name>
</gene>
<dbReference type="SUPFAM" id="SSF52540">
    <property type="entry name" value="P-loop containing nucleoside triphosphate hydrolases"/>
    <property type="match status" value="1"/>
</dbReference>
<dbReference type="GO" id="GO:0003677">
    <property type="term" value="F:DNA binding"/>
    <property type="evidence" value="ECO:0007669"/>
    <property type="project" value="InterPro"/>
</dbReference>
<protein>
    <recommendedName>
        <fullName evidence="2">Helicase ATP-binding domain-containing protein</fullName>
    </recommendedName>
</protein>
<dbReference type="GO" id="GO:0016787">
    <property type="term" value="F:hydrolase activity"/>
    <property type="evidence" value="ECO:0007669"/>
    <property type="project" value="InterPro"/>
</dbReference>
<dbReference type="InterPro" id="IPR001650">
    <property type="entry name" value="Helicase_C-like"/>
</dbReference>
<dbReference type="PROSITE" id="PS51192">
    <property type="entry name" value="HELICASE_ATP_BIND_1"/>
    <property type="match status" value="1"/>
</dbReference>
<name>A0A197JCS6_9FUNG</name>
<dbReference type="InterPro" id="IPR014001">
    <property type="entry name" value="Helicase_ATP-bd"/>
</dbReference>
<dbReference type="GO" id="GO:0005524">
    <property type="term" value="F:ATP binding"/>
    <property type="evidence" value="ECO:0007669"/>
    <property type="project" value="InterPro"/>
</dbReference>
<proteinExistence type="predicted"/>
<dbReference type="AlphaFoldDB" id="A0A197JCS6"/>
<feature type="domain" description="Helicase ATP-binding" evidence="2">
    <location>
        <begin position="38"/>
        <end position="201"/>
    </location>
</feature>
<sequence>MSYPTTDIQRTIVDKLEFNDLRNQEGLYPHQEFVRRYLSPYTPYRGILLFHALGSGKSLVCISIALDHYLHDGKRCLIVTKGGSGTESFKKQVALYYTMAKPRLSWKEYSRIFSMDHYLSLHNSLRMMTDASITARYSSHILVFDEIHNARQKNLDVTKVYNSLERLIRVTTNTKILLVTATPMTNEVSQLDSIVRLITDDGSDKLDGIVSYNSRVEYQPKKIVHGRHGYLNNIKVYPSTMISHQRLYHQIEENRGPPEDIYKTLTHISLFTFPGENNQGIYGRNIYTSGIMYSTKEERRITSMTTSTSRVIKYVTYHVEESYRKWLTGDNLRKCSSKYHKLIEILESPLNQGPVFVFVEEVRGSGLLLLANILEMYGYELYVGDHLGTIRPRKRYTICVGDQSMVPNMEDRLEGFNHEKNMHGEYVNILLGSKVIGESITMLNVRMFHVMTVHWNDSTVDQAVGRVVRSGSHDALPPEDRTVHIYIHAAIYKDDQGNKHGTDLYKFGICNRKQVEISRMEKILRKVAVDRYMNPHEKDLAKLDPSTFLMYYMDRFQEYLWEHLNKALTNTGNIQLGPIGIQDVIHAMSSIHPTIAMELVYRAVTTNKLIYGRYMREGNGKLHLVRDPTTPFFSVYNPNAESLVVEYKTMVSIKATVAPFDKKAAKNLVGLEPDRKVEYLRNMPYMDRVSLVEGIVSRGMDPDVDRMFKALFVNHGGHLYHIMCYRIPGDAYTAVLPIPKPKILQNKTRILENGRWRYVDALDTYSEQQIVSAMDIQYTHMMDRIDRKEDMYLIISLIDNKPRLRTRIFEKTNKGDEDKRFIRKGRCLSSILRANLSLLYSYVASHIVHRKYITEMDHTVDMSVYDKHVDTYGYKSVDHMKKKDPRMYCALVQATGKNKSRDLVREIESMMVGIGKYVFL</sequence>
<dbReference type="EMBL" id="KV442190">
    <property type="protein sequence ID" value="OAQ22259.1"/>
    <property type="molecule type" value="Genomic_DNA"/>
</dbReference>
<dbReference type="Gene3D" id="3.40.50.300">
    <property type="entry name" value="P-loop containing nucleotide triphosphate hydrolases"/>
    <property type="match status" value="2"/>
</dbReference>
<dbReference type="GO" id="GO:0004386">
    <property type="term" value="F:helicase activity"/>
    <property type="evidence" value="ECO:0007669"/>
    <property type="project" value="UniProtKB-KW"/>
</dbReference>
<accession>A0A197JCS6</accession>
<keyword evidence="1" id="KW-0547">Nucleotide-binding</keyword>
<dbReference type="Proteomes" id="UP000078512">
    <property type="component" value="Unassembled WGS sequence"/>
</dbReference>
<evidence type="ECO:0000313" key="3">
    <source>
        <dbReference type="EMBL" id="OAQ22259.1"/>
    </source>
</evidence>
<organism evidence="3 4">
    <name type="scientific">Linnemannia elongata AG-77</name>
    <dbReference type="NCBI Taxonomy" id="1314771"/>
    <lineage>
        <taxon>Eukaryota</taxon>
        <taxon>Fungi</taxon>
        <taxon>Fungi incertae sedis</taxon>
        <taxon>Mucoromycota</taxon>
        <taxon>Mortierellomycotina</taxon>
        <taxon>Mortierellomycetes</taxon>
        <taxon>Mortierellales</taxon>
        <taxon>Mortierellaceae</taxon>
        <taxon>Linnemannia</taxon>
    </lineage>
</organism>
<evidence type="ECO:0000313" key="4">
    <source>
        <dbReference type="Proteomes" id="UP000078512"/>
    </source>
</evidence>
<dbReference type="InterPro" id="IPR006935">
    <property type="entry name" value="Helicase/UvrB_N"/>
</dbReference>
<reference evidence="3 4" key="1">
    <citation type="submission" date="2016-05" db="EMBL/GenBank/DDBJ databases">
        <title>Genome sequencing reveals origins of a unique bacterial endosymbiosis in the earliest lineages of terrestrial Fungi.</title>
        <authorList>
            <consortium name="DOE Joint Genome Institute"/>
            <person name="Uehling J."/>
            <person name="Gryganskyi A."/>
            <person name="Hameed K."/>
            <person name="Tschaplinski T."/>
            <person name="Misztal P."/>
            <person name="Wu S."/>
            <person name="Desiro A."/>
            <person name="Vande Pol N."/>
            <person name="Du Z.-Y."/>
            <person name="Zienkiewicz A."/>
            <person name="Zienkiewicz K."/>
            <person name="Morin E."/>
            <person name="Tisserant E."/>
            <person name="Splivallo R."/>
            <person name="Hainaut M."/>
            <person name="Henrissat B."/>
            <person name="Ohm R."/>
            <person name="Kuo A."/>
            <person name="Yan J."/>
            <person name="Lipzen A."/>
            <person name="Nolan M."/>
            <person name="Labutti K."/>
            <person name="Barry K."/>
            <person name="Goldstein A."/>
            <person name="Labbe J."/>
            <person name="Schadt C."/>
            <person name="Tuskan G."/>
            <person name="Grigoriev I."/>
            <person name="Martin F."/>
            <person name="Vilgalys R."/>
            <person name="Bonito G."/>
        </authorList>
    </citation>
    <scope>NUCLEOTIDE SEQUENCE [LARGE SCALE GENOMIC DNA]</scope>
    <source>
        <strain evidence="3 4">AG-77</strain>
    </source>
</reference>
<evidence type="ECO:0000256" key="1">
    <source>
        <dbReference type="ARBA" id="ARBA00022806"/>
    </source>
</evidence>
<dbReference type="InterPro" id="IPR027417">
    <property type="entry name" value="P-loop_NTPase"/>
</dbReference>
<keyword evidence="1" id="KW-0347">Helicase</keyword>
<keyword evidence="4" id="KW-1185">Reference proteome</keyword>
<keyword evidence="1" id="KW-0378">Hydrolase</keyword>
<dbReference type="Pfam" id="PF04851">
    <property type="entry name" value="ResIII"/>
    <property type="match status" value="1"/>
</dbReference>
<dbReference type="Pfam" id="PF00271">
    <property type="entry name" value="Helicase_C"/>
    <property type="match status" value="1"/>
</dbReference>
<keyword evidence="1" id="KW-0067">ATP-binding</keyword>
<dbReference type="OrthoDB" id="551123at2759"/>
<evidence type="ECO:0000259" key="2">
    <source>
        <dbReference type="PROSITE" id="PS51192"/>
    </source>
</evidence>